<dbReference type="PANTHER" id="PTHR11601:SF34">
    <property type="entry name" value="CYSTEINE DESULFURASE"/>
    <property type="match status" value="1"/>
</dbReference>
<dbReference type="Gene3D" id="3.90.1150.10">
    <property type="entry name" value="Aspartate Aminotransferase, domain 1"/>
    <property type="match status" value="1"/>
</dbReference>
<dbReference type="PIRSF" id="PIRSF005572">
    <property type="entry name" value="NifS"/>
    <property type="match status" value="1"/>
</dbReference>
<dbReference type="InterPro" id="IPR015421">
    <property type="entry name" value="PyrdxlP-dep_Trfase_major"/>
</dbReference>
<dbReference type="EC" id="2.8.1.7" evidence="3"/>
<proteinExistence type="inferred from homology"/>
<dbReference type="Proteomes" id="UP000232721">
    <property type="component" value="Chromosome"/>
</dbReference>
<dbReference type="Pfam" id="PF00266">
    <property type="entry name" value="Aminotran_5"/>
    <property type="match status" value="1"/>
</dbReference>
<dbReference type="SUPFAM" id="SSF53383">
    <property type="entry name" value="PLP-dependent transferases"/>
    <property type="match status" value="1"/>
</dbReference>
<evidence type="ECO:0000256" key="2">
    <source>
        <dbReference type="ARBA" id="ARBA00006490"/>
    </source>
</evidence>
<keyword evidence="8" id="KW-0411">Iron-sulfur</keyword>
<comment type="catalytic activity">
    <reaction evidence="9">
        <text>(sulfur carrier)-H + L-cysteine = (sulfur carrier)-SH + L-alanine</text>
        <dbReference type="Rhea" id="RHEA:43892"/>
        <dbReference type="Rhea" id="RHEA-COMP:14737"/>
        <dbReference type="Rhea" id="RHEA-COMP:14739"/>
        <dbReference type="ChEBI" id="CHEBI:29917"/>
        <dbReference type="ChEBI" id="CHEBI:35235"/>
        <dbReference type="ChEBI" id="CHEBI:57972"/>
        <dbReference type="ChEBI" id="CHEBI:64428"/>
        <dbReference type="EC" id="2.8.1.7"/>
    </reaction>
</comment>
<dbReference type="Gene3D" id="1.10.260.50">
    <property type="match status" value="1"/>
</dbReference>
<dbReference type="RefSeq" id="WP_208888793.1">
    <property type="nucleotide sequence ID" value="NZ_CP019336.1"/>
</dbReference>
<evidence type="ECO:0000259" key="11">
    <source>
        <dbReference type="Pfam" id="PF00266"/>
    </source>
</evidence>
<evidence type="ECO:0000256" key="7">
    <source>
        <dbReference type="ARBA" id="ARBA00023004"/>
    </source>
</evidence>
<keyword evidence="13" id="KW-1185">Reference proteome</keyword>
<dbReference type="InterPro" id="IPR016454">
    <property type="entry name" value="Cysteine_dSase"/>
</dbReference>
<name>A0ABN5FEL1_9FLAO</name>
<feature type="domain" description="Aminotransferase class V" evidence="11">
    <location>
        <begin position="4"/>
        <end position="367"/>
    </location>
</feature>
<keyword evidence="7" id="KW-0408">Iron</keyword>
<dbReference type="PANTHER" id="PTHR11601">
    <property type="entry name" value="CYSTEINE DESULFURYLASE FAMILY MEMBER"/>
    <property type="match status" value="1"/>
</dbReference>
<protein>
    <recommendedName>
        <fullName evidence="3">cysteine desulfurase</fullName>
        <ecNumber evidence="3">2.8.1.7</ecNumber>
    </recommendedName>
</protein>
<evidence type="ECO:0000256" key="4">
    <source>
        <dbReference type="ARBA" id="ARBA00022679"/>
    </source>
</evidence>
<evidence type="ECO:0000256" key="5">
    <source>
        <dbReference type="ARBA" id="ARBA00022723"/>
    </source>
</evidence>
<reference evidence="12 13" key="1">
    <citation type="submission" date="2017-02" db="EMBL/GenBank/DDBJ databases">
        <title>Trade-off between light-utilization and light-protection in marine flavobacteria.</title>
        <authorList>
            <person name="Kumagai Y."/>
            <person name="Yoshizawa S."/>
            <person name="Kogure K."/>
            <person name="Iwasaki W."/>
        </authorList>
    </citation>
    <scope>NUCLEOTIDE SEQUENCE [LARGE SCALE GENOMIC DNA]</scope>
    <source>
        <strain evidence="12 13">KCTC 23670</strain>
    </source>
</reference>
<evidence type="ECO:0000256" key="9">
    <source>
        <dbReference type="ARBA" id="ARBA00050776"/>
    </source>
</evidence>
<evidence type="ECO:0000256" key="1">
    <source>
        <dbReference type="ARBA" id="ARBA00001933"/>
    </source>
</evidence>
<dbReference type="Gene3D" id="3.40.640.10">
    <property type="entry name" value="Type I PLP-dependent aspartate aminotransferase-like (Major domain)"/>
    <property type="match status" value="1"/>
</dbReference>
<dbReference type="InterPro" id="IPR000192">
    <property type="entry name" value="Aminotrans_V_dom"/>
</dbReference>
<dbReference type="InterPro" id="IPR020578">
    <property type="entry name" value="Aminotrans_V_PyrdxlP_BS"/>
</dbReference>
<sequence length="377" mass="41539">MKTVYLDNAATTQIDDQVIEVMHTSMKGNYGNPSSIHQFGRKAKSAVETARKNIAKHFNVTASEIIFTAGGTEADNLILHNAVFNLGVKRIITTKIEHHAVLHTCFHLEKNHNILVDYVNLDEFGSVDIVHLEQLLSGSEDKTLVSLMLVNNEIGNILDIDAVAGICKKNNALFHSDTVQAIGHYNIDLQKTSLDFMVASAHKFHGPKGVGFAFFRKGFGILPMLHGGEQEMGARSSTENVHAILGMEKALELAVSNLKKDQKEIGGVKEYFISELKGLSKDIEFNGLSSDIEKSSYTILNLRFPFINDMLLFSLDMAGIAISGGSACQSGSNKGSHVLKEILNDIDADKTSVRFSFSKYTTKQEIDFVVNYLKENI</sequence>
<gene>
    <name evidence="12" type="ORF">BTO15_10790</name>
</gene>
<keyword evidence="4" id="KW-0808">Transferase</keyword>
<accession>A0ABN5FEL1</accession>
<evidence type="ECO:0000256" key="3">
    <source>
        <dbReference type="ARBA" id="ARBA00012239"/>
    </source>
</evidence>
<evidence type="ECO:0000256" key="8">
    <source>
        <dbReference type="ARBA" id="ARBA00023014"/>
    </source>
</evidence>
<comment type="similarity">
    <text evidence="2">Belongs to the class-V pyridoxal-phosphate-dependent aminotransferase family. NifS/IscS subfamily.</text>
</comment>
<dbReference type="InterPro" id="IPR015422">
    <property type="entry name" value="PyrdxlP-dep_Trfase_small"/>
</dbReference>
<evidence type="ECO:0000313" key="12">
    <source>
        <dbReference type="EMBL" id="AUC22544.1"/>
    </source>
</evidence>
<evidence type="ECO:0000313" key="13">
    <source>
        <dbReference type="Proteomes" id="UP000232721"/>
    </source>
</evidence>
<evidence type="ECO:0000256" key="10">
    <source>
        <dbReference type="RuleBase" id="RU004504"/>
    </source>
</evidence>
<keyword evidence="5" id="KW-0479">Metal-binding</keyword>
<dbReference type="InterPro" id="IPR015424">
    <property type="entry name" value="PyrdxlP-dep_Trfase"/>
</dbReference>
<dbReference type="PROSITE" id="PS00595">
    <property type="entry name" value="AA_TRANSFER_CLASS_5"/>
    <property type="match status" value="1"/>
</dbReference>
<dbReference type="EMBL" id="CP019336">
    <property type="protein sequence ID" value="AUC22544.1"/>
    <property type="molecule type" value="Genomic_DNA"/>
</dbReference>
<comment type="cofactor">
    <cofactor evidence="1 10">
        <name>pyridoxal 5'-phosphate</name>
        <dbReference type="ChEBI" id="CHEBI:597326"/>
    </cofactor>
</comment>
<keyword evidence="6" id="KW-0663">Pyridoxal phosphate</keyword>
<organism evidence="12 13">
    <name type="scientific">Polaribacter sejongensis</name>
    <dbReference type="NCBI Taxonomy" id="985043"/>
    <lineage>
        <taxon>Bacteria</taxon>
        <taxon>Pseudomonadati</taxon>
        <taxon>Bacteroidota</taxon>
        <taxon>Flavobacteriia</taxon>
        <taxon>Flavobacteriales</taxon>
        <taxon>Flavobacteriaceae</taxon>
    </lineage>
</organism>
<evidence type="ECO:0000256" key="6">
    <source>
        <dbReference type="ARBA" id="ARBA00022898"/>
    </source>
</evidence>